<reference evidence="5 6" key="1">
    <citation type="journal article" date="2018" name="MBio">
        <title>Comparative Genomics Reveals the Core Gene Toolbox for the Fungus-Insect Symbiosis.</title>
        <authorList>
            <person name="Wang Y."/>
            <person name="Stata M."/>
            <person name="Wang W."/>
            <person name="Stajich J.E."/>
            <person name="White M.M."/>
            <person name="Moncalvo J.M."/>
        </authorList>
    </citation>
    <scope>NUCLEOTIDE SEQUENCE [LARGE SCALE GENOMIC DNA]</scope>
    <source>
        <strain evidence="5 6">SC-DP-2</strain>
    </source>
</reference>
<evidence type="ECO:0000259" key="4">
    <source>
        <dbReference type="Pfam" id="PF10181"/>
    </source>
</evidence>
<sequence length="347" mass="38900">NQSSSSNAFEKDHNRVHSADYATNHSRQISKPSGNLINAGFSDLQFASAPKNYKQNLSLNNDFLDSGPSTKVSANSSDLGNGASLLKLNQIKQNEYLNPENTLKANQDSNTEDPSYNEAVSSRESSISLNSFLAKHQELNYRDAKPITPDSQPKNIIRSSNPNLEIENIEADETPQSFGQEYILPHSFISPKLSPRSNTDFQKINSDTYFQHNPSIYTTKSASDSSPETELSFDSSSIVLAHHGDFMLYLIRRSDNAVEYVVESKTPYITSKDIFSLVVAVIVLQFLLKSKKDFGLQIESYTYIGFKSVKFIESKRIKDIVIHEALTFFQYKFFLSVIVEDSEDAAV</sequence>
<evidence type="ECO:0000256" key="2">
    <source>
        <dbReference type="ARBA" id="ARBA00009610"/>
    </source>
</evidence>
<comment type="similarity">
    <text evidence="2">Belongs to the PIGH family.</text>
</comment>
<keyword evidence="6" id="KW-1185">Reference proteome</keyword>
<accession>A0A2T9ZAT2</accession>
<dbReference type="STRING" id="133381.A0A2T9ZAT2"/>
<dbReference type="GO" id="GO:0000506">
    <property type="term" value="C:glycosylphosphatidylinositol-N-acetylglucosaminyltransferase (GPI-GnT) complex"/>
    <property type="evidence" value="ECO:0007669"/>
    <property type="project" value="InterPro"/>
</dbReference>
<gene>
    <name evidence="5" type="ORF">BB560_003912</name>
</gene>
<proteinExistence type="inferred from homology"/>
<dbReference type="Pfam" id="PF10181">
    <property type="entry name" value="PIG-H"/>
    <property type="match status" value="1"/>
</dbReference>
<evidence type="ECO:0000256" key="1">
    <source>
        <dbReference type="ARBA" id="ARBA00004687"/>
    </source>
</evidence>
<dbReference type="PANTHER" id="PTHR15231:SF1">
    <property type="entry name" value="PHOSPHATIDYLINOSITOL N-ACETYLGLUCOSAMINYLTRANSFERASE SUBUNIT H"/>
    <property type="match status" value="1"/>
</dbReference>
<dbReference type="InterPro" id="IPR044215">
    <property type="entry name" value="PIG-H"/>
</dbReference>
<evidence type="ECO:0000256" key="3">
    <source>
        <dbReference type="SAM" id="MobiDB-lite"/>
    </source>
</evidence>
<evidence type="ECO:0000313" key="6">
    <source>
        <dbReference type="Proteomes" id="UP000245609"/>
    </source>
</evidence>
<feature type="non-terminal residue" evidence="5">
    <location>
        <position position="347"/>
    </location>
</feature>
<dbReference type="OrthoDB" id="6256716at2759"/>
<name>A0A2T9ZAT2_9FUNG</name>
<dbReference type="InterPro" id="IPR019328">
    <property type="entry name" value="PIGH-H_dom"/>
</dbReference>
<dbReference type="EMBL" id="MBFS01000911">
    <property type="protein sequence ID" value="PVV01660.1"/>
    <property type="molecule type" value="Genomic_DNA"/>
</dbReference>
<feature type="compositionally biased region" description="Polar residues" evidence="3">
    <location>
        <begin position="21"/>
        <end position="31"/>
    </location>
</feature>
<dbReference type="Proteomes" id="UP000245609">
    <property type="component" value="Unassembled WGS sequence"/>
</dbReference>
<evidence type="ECO:0000313" key="5">
    <source>
        <dbReference type="EMBL" id="PVV01660.1"/>
    </source>
</evidence>
<comment type="caution">
    <text evidence="5">The sequence shown here is derived from an EMBL/GenBank/DDBJ whole genome shotgun (WGS) entry which is preliminary data.</text>
</comment>
<feature type="non-terminal residue" evidence="5">
    <location>
        <position position="1"/>
    </location>
</feature>
<dbReference type="PANTHER" id="PTHR15231">
    <property type="entry name" value="PHOSPHATIDYLINOSITOL N-ACETYLGLUCOSAMINYLTRANSFERASE SUBUNIT H"/>
    <property type="match status" value="1"/>
</dbReference>
<feature type="domain" description="Phosphatidylinositol N-acetylglucosaminyltransferase subunit H conserved" evidence="4">
    <location>
        <begin position="292"/>
        <end position="344"/>
    </location>
</feature>
<feature type="compositionally biased region" description="Basic and acidic residues" evidence="3">
    <location>
        <begin position="9"/>
        <end position="18"/>
    </location>
</feature>
<comment type="pathway">
    <text evidence="1">Glycolipid biosynthesis; glycosylphosphatidylinositol-anchor biosynthesis.</text>
</comment>
<protein>
    <recommendedName>
        <fullName evidence="4">Phosphatidylinositol N-acetylglucosaminyltransferase subunit H conserved domain-containing protein</fullName>
    </recommendedName>
</protein>
<dbReference type="AlphaFoldDB" id="A0A2T9ZAT2"/>
<feature type="region of interest" description="Disordered" evidence="3">
    <location>
        <begin position="1"/>
        <end position="31"/>
    </location>
</feature>
<organism evidence="5 6">
    <name type="scientific">Smittium megazygosporum</name>
    <dbReference type="NCBI Taxonomy" id="133381"/>
    <lineage>
        <taxon>Eukaryota</taxon>
        <taxon>Fungi</taxon>
        <taxon>Fungi incertae sedis</taxon>
        <taxon>Zoopagomycota</taxon>
        <taxon>Kickxellomycotina</taxon>
        <taxon>Harpellomycetes</taxon>
        <taxon>Harpellales</taxon>
        <taxon>Legeriomycetaceae</taxon>
        <taxon>Smittium</taxon>
    </lineage>
</organism>
<dbReference type="GO" id="GO:0006506">
    <property type="term" value="P:GPI anchor biosynthetic process"/>
    <property type="evidence" value="ECO:0007669"/>
    <property type="project" value="InterPro"/>
</dbReference>